<keyword evidence="3" id="KW-1185">Reference proteome</keyword>
<evidence type="ECO:0000313" key="2">
    <source>
        <dbReference type="EMBL" id="EAR23612.1"/>
    </source>
</evidence>
<dbReference type="SUPFAM" id="SSF88723">
    <property type="entry name" value="PIN domain-like"/>
    <property type="match status" value="1"/>
</dbReference>
<dbReference type="InterPro" id="IPR029060">
    <property type="entry name" value="PIN-like_dom_sf"/>
</dbReference>
<dbReference type="eggNOG" id="COG4374">
    <property type="taxonomic scope" value="Bacteria"/>
</dbReference>
<dbReference type="EMBL" id="AAOF01000001">
    <property type="protein sequence ID" value="EAR23612.1"/>
    <property type="molecule type" value="Genomic_DNA"/>
</dbReference>
<accession>A4BMS4</accession>
<proteinExistence type="predicted"/>
<dbReference type="Proteomes" id="UP000003374">
    <property type="component" value="Unassembled WGS sequence"/>
</dbReference>
<evidence type="ECO:0000313" key="3">
    <source>
        <dbReference type="Proteomes" id="UP000003374"/>
    </source>
</evidence>
<sequence>MRRVLDASAVLVYLHQESGWEVVQSSIELAFISAVNWSEVAQKTVQKGLNAEVVRALLAGVGLEIVPFLAAQAETAAQLWEETHRHGLSLADRACLALAIDRQAVVLTADRAWMDLALRIEIQSLR</sequence>
<dbReference type="STRING" id="314278.NB231_17368"/>
<comment type="caution">
    <text evidence="2">The sequence shown here is derived from an EMBL/GenBank/DDBJ whole genome shotgun (WGS) entry which is preliminary data.</text>
</comment>
<dbReference type="AlphaFoldDB" id="A4BMS4"/>
<reference evidence="2 3" key="1">
    <citation type="submission" date="2006-02" db="EMBL/GenBank/DDBJ databases">
        <authorList>
            <person name="Waterbury J."/>
            <person name="Ferriera S."/>
            <person name="Johnson J."/>
            <person name="Kravitz S."/>
            <person name="Halpern A."/>
            <person name="Remington K."/>
            <person name="Beeson K."/>
            <person name="Tran B."/>
            <person name="Rogers Y.-H."/>
            <person name="Friedman R."/>
            <person name="Venter J.C."/>
        </authorList>
    </citation>
    <scope>NUCLEOTIDE SEQUENCE [LARGE SCALE GENOMIC DNA]</scope>
    <source>
        <strain evidence="2 3">Nb-231</strain>
    </source>
</reference>
<dbReference type="HOGENOM" id="CLU_135601_0_0_6"/>
<dbReference type="RefSeq" id="WP_005005133.1">
    <property type="nucleotide sequence ID" value="NZ_CH672427.1"/>
</dbReference>
<dbReference type="Gene3D" id="3.40.50.1010">
    <property type="entry name" value="5'-nuclease"/>
    <property type="match status" value="1"/>
</dbReference>
<organism evidence="2 3">
    <name type="scientific">Nitrococcus mobilis Nb-231</name>
    <dbReference type="NCBI Taxonomy" id="314278"/>
    <lineage>
        <taxon>Bacteria</taxon>
        <taxon>Pseudomonadati</taxon>
        <taxon>Pseudomonadota</taxon>
        <taxon>Gammaproteobacteria</taxon>
        <taxon>Chromatiales</taxon>
        <taxon>Ectothiorhodospiraceae</taxon>
        <taxon>Nitrococcus</taxon>
    </lineage>
</organism>
<name>A4BMS4_9GAMM</name>
<evidence type="ECO:0000259" key="1">
    <source>
        <dbReference type="Pfam" id="PF01850"/>
    </source>
</evidence>
<dbReference type="OrthoDB" id="286092at2"/>
<feature type="domain" description="PIN" evidence="1">
    <location>
        <begin position="4"/>
        <end position="113"/>
    </location>
</feature>
<dbReference type="InterPro" id="IPR002716">
    <property type="entry name" value="PIN_dom"/>
</dbReference>
<gene>
    <name evidence="2" type="ORF">NB231_17368</name>
</gene>
<dbReference type="CDD" id="cd18682">
    <property type="entry name" value="PIN_VapC-like"/>
    <property type="match status" value="1"/>
</dbReference>
<dbReference type="Pfam" id="PF01850">
    <property type="entry name" value="PIN"/>
    <property type="match status" value="1"/>
</dbReference>
<protein>
    <recommendedName>
        <fullName evidence="1">PIN domain-containing protein</fullName>
    </recommendedName>
</protein>